<dbReference type="Pfam" id="PF02911">
    <property type="entry name" value="Formyl_trans_C"/>
    <property type="match status" value="1"/>
</dbReference>
<dbReference type="InterPro" id="IPR011034">
    <property type="entry name" value="Formyl_transferase-like_C_sf"/>
</dbReference>
<dbReference type="PROSITE" id="PS00373">
    <property type="entry name" value="GART"/>
    <property type="match status" value="1"/>
</dbReference>
<dbReference type="RefSeq" id="WP_118291966.1">
    <property type="nucleotide sequence ID" value="NZ_QRLF01000044.1"/>
</dbReference>
<comment type="caution">
    <text evidence="3">The sequence shown here is derived from an EMBL/GenBank/DDBJ whole genome shotgun (WGS) entry which is preliminary data.</text>
</comment>
<dbReference type="SUPFAM" id="SSF53328">
    <property type="entry name" value="Formyltransferase"/>
    <property type="match status" value="1"/>
</dbReference>
<proteinExistence type="predicted"/>
<dbReference type="Proteomes" id="UP000285777">
    <property type="component" value="Unassembled WGS sequence"/>
</dbReference>
<evidence type="ECO:0000313" key="3">
    <source>
        <dbReference type="EMBL" id="RHI84812.1"/>
    </source>
</evidence>
<feature type="domain" description="Formyl transferase N-terminal" evidence="1">
    <location>
        <begin position="29"/>
        <end position="176"/>
    </location>
</feature>
<dbReference type="EMBL" id="QRLF01000044">
    <property type="protein sequence ID" value="RHI84812.1"/>
    <property type="molecule type" value="Genomic_DNA"/>
</dbReference>
<evidence type="ECO:0000259" key="1">
    <source>
        <dbReference type="Pfam" id="PF00551"/>
    </source>
</evidence>
<sequence length="300" mass="34633">MKKFRIGYFADGLWGHFTLDTLLKDETLEIVFIVPRNDTKDEYLKNKALEYGIDYLMPVKVNSEEFYQKAINYGCDLFVSMSYNQIFKRKIFDLPPCKTINCHAGKLPFYRGRNILNWVLINDEKEFGITVHYVDEGIDTGDIILQRTFPITDADSYNTLLQVAYEACPKILYQAIKDIQAGKAKRVPQDMISHHGLYCGMRQIGDELIDWQMTSRELFNFVRSICQPGPMATTFCKGIPVLINQVEYNENYPQYKGIPGQVIGLEHACPIVKTKDSYIKIVQYESECKLKVGDRLQTNQ</sequence>
<dbReference type="CDD" id="cd08369">
    <property type="entry name" value="FMT_core"/>
    <property type="match status" value="1"/>
</dbReference>
<evidence type="ECO:0000313" key="4">
    <source>
        <dbReference type="Proteomes" id="UP000285777"/>
    </source>
</evidence>
<dbReference type="GO" id="GO:0005829">
    <property type="term" value="C:cytosol"/>
    <property type="evidence" value="ECO:0007669"/>
    <property type="project" value="TreeGrafter"/>
</dbReference>
<reference evidence="3 4" key="1">
    <citation type="submission" date="2018-08" db="EMBL/GenBank/DDBJ databases">
        <title>A genome reference for cultivated species of the human gut microbiota.</title>
        <authorList>
            <person name="Zou Y."/>
            <person name="Xue W."/>
            <person name="Luo G."/>
        </authorList>
    </citation>
    <scope>NUCLEOTIDE SEQUENCE [LARGE SCALE GENOMIC DNA]</scope>
    <source>
        <strain evidence="3 4">AM13-21</strain>
    </source>
</reference>
<dbReference type="InterPro" id="IPR005793">
    <property type="entry name" value="Formyl_trans_C"/>
</dbReference>
<feature type="domain" description="Formyl transferase C-terminal" evidence="2">
    <location>
        <begin position="206"/>
        <end position="289"/>
    </location>
</feature>
<dbReference type="InterPro" id="IPR036477">
    <property type="entry name" value="Formyl_transf_N_sf"/>
</dbReference>
<accession>A0A415BI22</accession>
<dbReference type="InterPro" id="IPR001555">
    <property type="entry name" value="GART_AS"/>
</dbReference>
<protein>
    <submittedName>
        <fullName evidence="3">Methionyl-tRNA formyltransferase</fullName>
    </submittedName>
</protein>
<dbReference type="InterPro" id="IPR002376">
    <property type="entry name" value="Formyl_transf_N"/>
</dbReference>
<dbReference type="PANTHER" id="PTHR11138:SF5">
    <property type="entry name" value="METHIONYL-TRNA FORMYLTRANSFERASE, MITOCHONDRIAL"/>
    <property type="match status" value="1"/>
</dbReference>
<dbReference type="GO" id="GO:0004479">
    <property type="term" value="F:methionyl-tRNA formyltransferase activity"/>
    <property type="evidence" value="ECO:0007669"/>
    <property type="project" value="TreeGrafter"/>
</dbReference>
<name>A0A415BI22_PHOVU</name>
<dbReference type="Gene3D" id="3.40.50.12230">
    <property type="match status" value="1"/>
</dbReference>
<gene>
    <name evidence="3" type="ORF">DW150_19955</name>
</gene>
<evidence type="ECO:0000259" key="2">
    <source>
        <dbReference type="Pfam" id="PF02911"/>
    </source>
</evidence>
<dbReference type="PANTHER" id="PTHR11138">
    <property type="entry name" value="METHIONYL-TRNA FORMYLTRANSFERASE"/>
    <property type="match status" value="1"/>
</dbReference>
<dbReference type="Pfam" id="PF00551">
    <property type="entry name" value="Formyl_trans_N"/>
    <property type="match status" value="1"/>
</dbReference>
<organism evidence="3 4">
    <name type="scientific">Phocaeicola vulgatus</name>
    <name type="common">Bacteroides vulgatus</name>
    <dbReference type="NCBI Taxonomy" id="821"/>
    <lineage>
        <taxon>Bacteria</taxon>
        <taxon>Pseudomonadati</taxon>
        <taxon>Bacteroidota</taxon>
        <taxon>Bacteroidia</taxon>
        <taxon>Bacteroidales</taxon>
        <taxon>Bacteroidaceae</taxon>
        <taxon>Phocaeicola</taxon>
    </lineage>
</organism>
<dbReference type="SUPFAM" id="SSF50486">
    <property type="entry name" value="FMT C-terminal domain-like"/>
    <property type="match status" value="1"/>
</dbReference>
<keyword evidence="3" id="KW-0808">Transferase</keyword>
<dbReference type="AlphaFoldDB" id="A0A415BI22"/>